<accession>A0AAD9TYT1</accession>
<dbReference type="Proteomes" id="UP001280121">
    <property type="component" value="Unassembled WGS sequence"/>
</dbReference>
<organism evidence="1 2">
    <name type="scientific">Dipteronia dyeriana</name>
    <dbReference type="NCBI Taxonomy" id="168575"/>
    <lineage>
        <taxon>Eukaryota</taxon>
        <taxon>Viridiplantae</taxon>
        <taxon>Streptophyta</taxon>
        <taxon>Embryophyta</taxon>
        <taxon>Tracheophyta</taxon>
        <taxon>Spermatophyta</taxon>
        <taxon>Magnoliopsida</taxon>
        <taxon>eudicotyledons</taxon>
        <taxon>Gunneridae</taxon>
        <taxon>Pentapetalae</taxon>
        <taxon>rosids</taxon>
        <taxon>malvids</taxon>
        <taxon>Sapindales</taxon>
        <taxon>Sapindaceae</taxon>
        <taxon>Hippocastanoideae</taxon>
        <taxon>Acereae</taxon>
        <taxon>Dipteronia</taxon>
    </lineage>
</organism>
<reference evidence="1" key="1">
    <citation type="journal article" date="2023" name="Plant J.">
        <title>Genome sequences and population genomics provide insights into the demographic history, inbreeding, and mutation load of two 'living fossil' tree species of Dipteronia.</title>
        <authorList>
            <person name="Feng Y."/>
            <person name="Comes H.P."/>
            <person name="Chen J."/>
            <person name="Zhu S."/>
            <person name="Lu R."/>
            <person name="Zhang X."/>
            <person name="Li P."/>
            <person name="Qiu J."/>
            <person name="Olsen K.M."/>
            <person name="Qiu Y."/>
        </authorList>
    </citation>
    <scope>NUCLEOTIDE SEQUENCE</scope>
    <source>
        <strain evidence="1">KIB01</strain>
    </source>
</reference>
<sequence length="231" mass="26381">MLNCGILRRELYSWLVNRFDTSTLSIELQGKFFKLDPSVFSHVMGISDCGDRISIVEAIHDSWRTKFSITNHDIKLLHLDDLLKNNKTTDDDFKVTFCLHMLVTVLAPAVGEYVDAKYLNVLTDVGNIKGGNWARKGEPPLQKVMMSSLPLVELLSRTSKMRKPSQYRLSPYQSSHRIQQSSMFWYGPFHLSISLNGLDAETIVSTTRILVNRSSFRTLKPKVWVDSEVRA</sequence>
<proteinExistence type="predicted"/>
<name>A0AAD9TYT1_9ROSI</name>
<protein>
    <submittedName>
        <fullName evidence="1">Uncharacterized protein</fullName>
    </submittedName>
</protein>
<dbReference type="EMBL" id="JANJYI010000006">
    <property type="protein sequence ID" value="KAK2644696.1"/>
    <property type="molecule type" value="Genomic_DNA"/>
</dbReference>
<evidence type="ECO:0000313" key="1">
    <source>
        <dbReference type="EMBL" id="KAK2644696.1"/>
    </source>
</evidence>
<keyword evidence="2" id="KW-1185">Reference proteome</keyword>
<gene>
    <name evidence="1" type="ORF">Ddye_019891</name>
</gene>
<evidence type="ECO:0000313" key="2">
    <source>
        <dbReference type="Proteomes" id="UP001280121"/>
    </source>
</evidence>
<comment type="caution">
    <text evidence="1">The sequence shown here is derived from an EMBL/GenBank/DDBJ whole genome shotgun (WGS) entry which is preliminary data.</text>
</comment>
<dbReference type="AlphaFoldDB" id="A0AAD9TYT1"/>